<dbReference type="Proteomes" id="UP001153636">
    <property type="component" value="Chromosome 11"/>
</dbReference>
<sequence length="349" mass="40672">MTMKIENEIEKLTNRVNLLENQNVRFKSLLDSALEITKQTVYKPEIHKDESEFLTQTIKLIENEKSQLQEDLDYFKQSETDGLLIVIKQLEAENIELKKKVDLLLVEAQKTSRDVSKLKLEHSEFKFLLTQPDSNSEWLRNILLLDNTVAENASVSLMEQRYHLQQRIFCLERKKTELLHAIEDITSPQSNSPQPSPNNRKEIERVVFNAIDTVAKREYESLYTKVLELEQERTTLLSELQIVLERSRKQIADEYSNLQKKILEIETEKAELRLTLNSLNSNREDKAEYTMIDEMSDIGSPTNDENEALDKILNAFSNSPSQMNIHEAIRRENSKFRLIRTGIESCTIL</sequence>
<protein>
    <submittedName>
        <fullName evidence="2">Uncharacterized protein</fullName>
    </submittedName>
</protein>
<organism evidence="2 3">
    <name type="scientific">Psylliodes chrysocephalus</name>
    <dbReference type="NCBI Taxonomy" id="3402493"/>
    <lineage>
        <taxon>Eukaryota</taxon>
        <taxon>Metazoa</taxon>
        <taxon>Ecdysozoa</taxon>
        <taxon>Arthropoda</taxon>
        <taxon>Hexapoda</taxon>
        <taxon>Insecta</taxon>
        <taxon>Pterygota</taxon>
        <taxon>Neoptera</taxon>
        <taxon>Endopterygota</taxon>
        <taxon>Coleoptera</taxon>
        <taxon>Polyphaga</taxon>
        <taxon>Cucujiformia</taxon>
        <taxon>Chrysomeloidea</taxon>
        <taxon>Chrysomelidae</taxon>
        <taxon>Galerucinae</taxon>
        <taxon>Alticini</taxon>
        <taxon>Psylliodes</taxon>
    </lineage>
</organism>
<keyword evidence="3" id="KW-1185">Reference proteome</keyword>
<name>A0A9P0CGW2_9CUCU</name>
<gene>
    <name evidence="2" type="ORF">PSYICH_LOCUS2566</name>
</gene>
<evidence type="ECO:0000313" key="3">
    <source>
        <dbReference type="Proteomes" id="UP001153636"/>
    </source>
</evidence>
<feature type="coiled-coil region" evidence="1">
    <location>
        <begin position="2"/>
        <end position="107"/>
    </location>
</feature>
<dbReference type="EMBL" id="OV651823">
    <property type="protein sequence ID" value="CAH1101161.1"/>
    <property type="molecule type" value="Genomic_DNA"/>
</dbReference>
<dbReference type="OrthoDB" id="6727225at2759"/>
<feature type="coiled-coil region" evidence="1">
    <location>
        <begin position="248"/>
        <end position="282"/>
    </location>
</feature>
<reference evidence="2" key="1">
    <citation type="submission" date="2022-01" db="EMBL/GenBank/DDBJ databases">
        <authorList>
            <person name="King R."/>
        </authorList>
    </citation>
    <scope>NUCLEOTIDE SEQUENCE</scope>
</reference>
<evidence type="ECO:0000313" key="2">
    <source>
        <dbReference type="EMBL" id="CAH1101161.1"/>
    </source>
</evidence>
<evidence type="ECO:0000256" key="1">
    <source>
        <dbReference type="SAM" id="Coils"/>
    </source>
</evidence>
<keyword evidence="1" id="KW-0175">Coiled coil</keyword>
<accession>A0A9P0CGW2</accession>
<proteinExistence type="predicted"/>
<dbReference type="AlphaFoldDB" id="A0A9P0CGW2"/>